<evidence type="ECO:0008006" key="4">
    <source>
        <dbReference type="Google" id="ProtNLM"/>
    </source>
</evidence>
<name>A0ABN9R4T4_9DINO</name>
<reference evidence="2" key="1">
    <citation type="submission" date="2023-10" db="EMBL/GenBank/DDBJ databases">
        <authorList>
            <person name="Chen Y."/>
            <person name="Shah S."/>
            <person name="Dougan E. K."/>
            <person name="Thang M."/>
            <person name="Chan C."/>
        </authorList>
    </citation>
    <scope>NUCLEOTIDE SEQUENCE [LARGE SCALE GENOMIC DNA]</scope>
</reference>
<feature type="non-terminal residue" evidence="2">
    <location>
        <position position="454"/>
    </location>
</feature>
<feature type="compositionally biased region" description="Acidic residues" evidence="1">
    <location>
        <begin position="29"/>
        <end position="46"/>
    </location>
</feature>
<feature type="compositionally biased region" description="Acidic residues" evidence="1">
    <location>
        <begin position="66"/>
        <end position="90"/>
    </location>
</feature>
<evidence type="ECO:0000313" key="2">
    <source>
        <dbReference type="EMBL" id="CAK0812801.1"/>
    </source>
</evidence>
<evidence type="ECO:0000256" key="1">
    <source>
        <dbReference type="SAM" id="MobiDB-lite"/>
    </source>
</evidence>
<feature type="region of interest" description="Disordered" evidence="1">
    <location>
        <begin position="1"/>
        <end position="102"/>
    </location>
</feature>
<gene>
    <name evidence="2" type="ORF">PCOR1329_LOCUS16985</name>
</gene>
<accession>A0ABN9R4T4</accession>
<keyword evidence="3" id="KW-1185">Reference proteome</keyword>
<proteinExistence type="predicted"/>
<sequence length="454" mass="48990">MEAPPAKSKPSGAEDDDDAPAAKSKSSAAEEDGDDDAWSDDSDEDGGAGKAKAKAKAKDSSKAKVEDDDLEDEDDDDLEDDDVDDVEEGSLEPAQDPEYAHCSDSGHDCSKTQCCSQPGEQCWTKNSTWAICRSGCMKGRHVTEEDGKPWSCEKLGDRTPGKAPKCSAIGENCINSHCCRDIGFQCYEKNAGYATCKDSCSEALDPSDKDSDPWTCKELGTKKPGRAAWTEDDCSADWTDCSKTKCCKVAGSTCFQRDDMWASCQDACTDKSWTCKRLGPPMPIPEADSLERLLPKLKAAPWVKSECAAFGSNCMDEKCCMDAGAKCYKKNSKYATCKSTCVKGPDPADNDGSEPWSCEEVGPRTPGKPEVHVLQGGSKAVWVDDECADTGADCSDSRCCKEEGFQCLEDGKTKKATCRWGSYGGKALGGATPRQWDTAVTFFCFAVVTKDTYE</sequence>
<dbReference type="EMBL" id="CAUYUJ010005235">
    <property type="protein sequence ID" value="CAK0812801.1"/>
    <property type="molecule type" value="Genomic_DNA"/>
</dbReference>
<feature type="compositionally biased region" description="Basic and acidic residues" evidence="1">
    <location>
        <begin position="56"/>
        <end position="65"/>
    </location>
</feature>
<comment type="caution">
    <text evidence="2">The sequence shown here is derived from an EMBL/GenBank/DDBJ whole genome shotgun (WGS) entry which is preliminary data.</text>
</comment>
<protein>
    <recommendedName>
        <fullName evidence="4">Cellulase</fullName>
    </recommendedName>
</protein>
<evidence type="ECO:0000313" key="3">
    <source>
        <dbReference type="Proteomes" id="UP001189429"/>
    </source>
</evidence>
<dbReference type="Proteomes" id="UP001189429">
    <property type="component" value="Unassembled WGS sequence"/>
</dbReference>
<organism evidence="2 3">
    <name type="scientific">Prorocentrum cordatum</name>
    <dbReference type="NCBI Taxonomy" id="2364126"/>
    <lineage>
        <taxon>Eukaryota</taxon>
        <taxon>Sar</taxon>
        <taxon>Alveolata</taxon>
        <taxon>Dinophyceae</taxon>
        <taxon>Prorocentrales</taxon>
        <taxon>Prorocentraceae</taxon>
        <taxon>Prorocentrum</taxon>
    </lineage>
</organism>